<name>A0A2M7QEQ3_9BACT</name>
<dbReference type="InterPro" id="IPR017853">
    <property type="entry name" value="GH"/>
</dbReference>
<organism evidence="1 2">
    <name type="scientific">Candidatus Roizmanbacteria bacterium CG_4_10_14_0_8_um_filter_39_9</name>
    <dbReference type="NCBI Taxonomy" id="1974829"/>
    <lineage>
        <taxon>Bacteria</taxon>
        <taxon>Candidatus Roizmaniibacteriota</taxon>
    </lineage>
</organism>
<sequence length="562" mass="63529">MKNYIFTSIFIFVLIIFLPHIIFASPNNKVGISLLQPTDEDIKMASELVNSSGGDYGYATLVIQENDRSVSKWQDVFEKLREAHLIPIVRLATQPEGENWRRPTLNDAPSWAEFLNVLNWVTEKRYIVLFNEPNHGSEWGGEVDAKNYREVAVAFAQKLKEKNKDFFIMSAGLDGAAPNALPLYEDEEAFLAELFQKNDTPLENVIDGWASHSYPNPGFSASPWDAGKKSIRGYDWELQTIQSLGVSKNFPVFITETGWVSDRLTRATVAAYYKQAFENVWGPDPRVMAVTPFVFNYQSDPFLGFSWKKQGEESYYAQYYSVWEIPKVLGTPGIRESGTIQQELPAEFVADSSYRFSLRLRNTGQAIWDTEGSYSLGFSSTAPFEYIFSDIKNLRPYQDTQITLFVKTKKSSSGDHVTTIQLKKSGSLIAQTDPWHFTILPLPSLKISSSLFPKLISNSKSAEVQIYDEKEWLAYKKAGLSMNKGQITLGEVQNIILGKKYRVVLLVPGYLPRQNFTVLRRGENKTSLRALLPFDFNSNGALGWDDLGALLQAPSKLKMLLP</sequence>
<evidence type="ECO:0000313" key="1">
    <source>
        <dbReference type="EMBL" id="PIY69370.1"/>
    </source>
</evidence>
<dbReference type="AlphaFoldDB" id="A0A2M7QEQ3"/>
<evidence type="ECO:0008006" key="3">
    <source>
        <dbReference type="Google" id="ProtNLM"/>
    </source>
</evidence>
<gene>
    <name evidence="1" type="ORF">COY90_00980</name>
</gene>
<accession>A0A2M7QEQ3</accession>
<comment type="caution">
    <text evidence="1">The sequence shown here is derived from an EMBL/GenBank/DDBJ whole genome shotgun (WGS) entry which is preliminary data.</text>
</comment>
<dbReference type="EMBL" id="PFLF01000028">
    <property type="protein sequence ID" value="PIY69370.1"/>
    <property type="molecule type" value="Genomic_DNA"/>
</dbReference>
<dbReference type="Proteomes" id="UP000230108">
    <property type="component" value="Unassembled WGS sequence"/>
</dbReference>
<protein>
    <recommendedName>
        <fullName evidence="3">Asl1-like glycosyl hydrolase catalytic domain-containing protein</fullName>
    </recommendedName>
</protein>
<reference evidence="2" key="1">
    <citation type="submission" date="2017-09" db="EMBL/GenBank/DDBJ databases">
        <title>Depth-based differentiation of microbial function through sediment-hosted aquifers and enrichment of novel symbionts in the deep terrestrial subsurface.</title>
        <authorList>
            <person name="Probst A.J."/>
            <person name="Ladd B."/>
            <person name="Jarett J.K."/>
            <person name="Geller-Mcgrath D.E."/>
            <person name="Sieber C.M.K."/>
            <person name="Emerson J.B."/>
            <person name="Anantharaman K."/>
            <person name="Thomas B.C."/>
            <person name="Malmstrom R."/>
            <person name="Stieglmeier M."/>
            <person name="Klingl A."/>
            <person name="Woyke T."/>
            <person name="Ryan C.M."/>
            <person name="Banfield J.F."/>
        </authorList>
    </citation>
    <scope>NUCLEOTIDE SEQUENCE [LARGE SCALE GENOMIC DNA]</scope>
</reference>
<evidence type="ECO:0000313" key="2">
    <source>
        <dbReference type="Proteomes" id="UP000230108"/>
    </source>
</evidence>
<dbReference type="Gene3D" id="3.20.20.80">
    <property type="entry name" value="Glycosidases"/>
    <property type="match status" value="1"/>
</dbReference>
<dbReference type="SUPFAM" id="SSF51445">
    <property type="entry name" value="(Trans)glycosidases"/>
    <property type="match status" value="1"/>
</dbReference>
<dbReference type="PROSITE" id="PS00018">
    <property type="entry name" value="EF_HAND_1"/>
    <property type="match status" value="1"/>
</dbReference>
<dbReference type="InterPro" id="IPR018247">
    <property type="entry name" value="EF_Hand_1_Ca_BS"/>
</dbReference>
<proteinExistence type="predicted"/>